<accession>A0A151JNG6</accession>
<reference evidence="2 3" key="1">
    <citation type="submission" date="2015-09" db="EMBL/GenBank/DDBJ databases">
        <title>Trachymyrmex cornetzi WGS genome.</title>
        <authorList>
            <person name="Nygaard S."/>
            <person name="Hu H."/>
            <person name="Boomsma J."/>
            <person name="Zhang G."/>
        </authorList>
    </citation>
    <scope>NUCLEOTIDE SEQUENCE [LARGE SCALE GENOMIC DNA]</scope>
    <source>
        <strain evidence="2">Tcor2-1</strain>
        <tissue evidence="2">Whole body</tissue>
    </source>
</reference>
<keyword evidence="3" id="KW-1185">Reference proteome</keyword>
<dbReference type="Proteomes" id="UP000078492">
    <property type="component" value="Unassembled WGS sequence"/>
</dbReference>
<evidence type="ECO:0000259" key="1">
    <source>
        <dbReference type="Pfam" id="PF10545"/>
    </source>
</evidence>
<protein>
    <recommendedName>
        <fullName evidence="1">MADF domain-containing protein</fullName>
    </recommendedName>
</protein>
<evidence type="ECO:0000313" key="2">
    <source>
        <dbReference type="EMBL" id="KYN28036.1"/>
    </source>
</evidence>
<gene>
    <name evidence="2" type="ORF">ALC57_02554</name>
</gene>
<evidence type="ECO:0000313" key="3">
    <source>
        <dbReference type="Proteomes" id="UP000078492"/>
    </source>
</evidence>
<feature type="domain" description="MADF" evidence="1">
    <location>
        <begin position="21"/>
        <end position="87"/>
    </location>
</feature>
<dbReference type="STRING" id="471704.A0A151JNG6"/>
<dbReference type="AlphaFoldDB" id="A0A151JNG6"/>
<proteinExistence type="predicted"/>
<dbReference type="EMBL" id="KQ978828">
    <property type="protein sequence ID" value="KYN28036.1"/>
    <property type="molecule type" value="Genomic_DNA"/>
</dbReference>
<name>A0A151JNG6_9HYME</name>
<organism evidence="2 3">
    <name type="scientific">Trachymyrmex cornetzi</name>
    <dbReference type="NCBI Taxonomy" id="471704"/>
    <lineage>
        <taxon>Eukaryota</taxon>
        <taxon>Metazoa</taxon>
        <taxon>Ecdysozoa</taxon>
        <taxon>Arthropoda</taxon>
        <taxon>Hexapoda</taxon>
        <taxon>Insecta</taxon>
        <taxon>Pterygota</taxon>
        <taxon>Neoptera</taxon>
        <taxon>Endopterygota</taxon>
        <taxon>Hymenoptera</taxon>
        <taxon>Apocrita</taxon>
        <taxon>Aculeata</taxon>
        <taxon>Formicoidea</taxon>
        <taxon>Formicidae</taxon>
        <taxon>Myrmicinae</taxon>
        <taxon>Trachymyrmex</taxon>
    </lineage>
</organism>
<dbReference type="InterPro" id="IPR006578">
    <property type="entry name" value="MADF-dom"/>
</dbReference>
<dbReference type="Pfam" id="PF10545">
    <property type="entry name" value="MADF_DNA_bdg"/>
    <property type="match status" value="1"/>
</dbReference>
<sequence>MVMSIPSTHAYAVGSRDDNVDSAKDFVERNIGDMTVKWVKEHWKYLRDAYMKARKVSRQYVPSGSSTDSAKAIKKHSFRFFERMKFLEISLQTES</sequence>